<dbReference type="Gene3D" id="2.160.10.10">
    <property type="entry name" value="Hexapeptide repeat proteins"/>
    <property type="match status" value="1"/>
</dbReference>
<dbReference type="AlphaFoldDB" id="A0A0Q9X6V8"/>
<reference evidence="2 3" key="1">
    <citation type="journal article" date="2007" name="Nature">
        <title>Evolution of genes and genomes on the Drosophila phylogeny.</title>
        <authorList>
            <consortium name="Drosophila 12 Genomes Consortium"/>
            <person name="Clark A.G."/>
            <person name="Eisen M.B."/>
            <person name="Smith D.R."/>
            <person name="Bergman C.M."/>
            <person name="Oliver B."/>
            <person name="Markow T.A."/>
            <person name="Kaufman T.C."/>
            <person name="Kellis M."/>
            <person name="Gelbart W."/>
            <person name="Iyer V.N."/>
            <person name="Pollard D.A."/>
            <person name="Sackton T.B."/>
            <person name="Larracuente A.M."/>
            <person name="Singh N.D."/>
            <person name="Abad J.P."/>
            <person name="Abt D.N."/>
            <person name="Adryan B."/>
            <person name="Aguade M."/>
            <person name="Akashi H."/>
            <person name="Anderson W.W."/>
            <person name="Aquadro C.F."/>
            <person name="Ardell D.H."/>
            <person name="Arguello R."/>
            <person name="Artieri C.G."/>
            <person name="Barbash D.A."/>
            <person name="Barker D."/>
            <person name="Barsanti P."/>
            <person name="Batterham P."/>
            <person name="Batzoglou S."/>
            <person name="Begun D."/>
            <person name="Bhutkar A."/>
            <person name="Blanco E."/>
            <person name="Bosak S.A."/>
            <person name="Bradley R.K."/>
            <person name="Brand A.D."/>
            <person name="Brent M.R."/>
            <person name="Brooks A.N."/>
            <person name="Brown R.H."/>
            <person name="Butlin R.K."/>
            <person name="Caggese C."/>
            <person name="Calvi B.R."/>
            <person name="Bernardo de Carvalho A."/>
            <person name="Caspi A."/>
            <person name="Castrezana S."/>
            <person name="Celniker S.E."/>
            <person name="Chang J.L."/>
            <person name="Chapple C."/>
            <person name="Chatterji S."/>
            <person name="Chinwalla A."/>
            <person name="Civetta A."/>
            <person name="Clifton S.W."/>
            <person name="Comeron J.M."/>
            <person name="Costello J.C."/>
            <person name="Coyne J.A."/>
            <person name="Daub J."/>
            <person name="David R.G."/>
            <person name="Delcher A.L."/>
            <person name="Delehaunty K."/>
            <person name="Do C.B."/>
            <person name="Ebling H."/>
            <person name="Edwards K."/>
            <person name="Eickbush T."/>
            <person name="Evans J.D."/>
            <person name="Filipski A."/>
            <person name="Findeiss S."/>
            <person name="Freyhult E."/>
            <person name="Fulton L."/>
            <person name="Fulton R."/>
            <person name="Garcia A.C."/>
            <person name="Gardiner A."/>
            <person name="Garfield D.A."/>
            <person name="Garvin B.E."/>
            <person name="Gibson G."/>
            <person name="Gilbert D."/>
            <person name="Gnerre S."/>
            <person name="Godfrey J."/>
            <person name="Good R."/>
            <person name="Gotea V."/>
            <person name="Gravely B."/>
            <person name="Greenberg A.J."/>
            <person name="Griffiths-Jones S."/>
            <person name="Gross S."/>
            <person name="Guigo R."/>
            <person name="Gustafson E.A."/>
            <person name="Haerty W."/>
            <person name="Hahn M.W."/>
            <person name="Halligan D.L."/>
            <person name="Halpern A.L."/>
            <person name="Halter G.M."/>
            <person name="Han M.V."/>
            <person name="Heger A."/>
            <person name="Hillier L."/>
            <person name="Hinrichs A.S."/>
            <person name="Holmes I."/>
            <person name="Hoskins R.A."/>
            <person name="Hubisz M.J."/>
            <person name="Hultmark D."/>
            <person name="Huntley M.A."/>
            <person name="Jaffe D.B."/>
            <person name="Jagadeeshan S."/>
            <person name="Jeck W.R."/>
            <person name="Johnson J."/>
            <person name="Jones C.D."/>
            <person name="Jordan W.C."/>
            <person name="Karpen G.H."/>
            <person name="Kataoka E."/>
            <person name="Keightley P.D."/>
            <person name="Kheradpour P."/>
            <person name="Kirkness E.F."/>
            <person name="Koerich L.B."/>
            <person name="Kristiansen K."/>
            <person name="Kudrna D."/>
            <person name="Kulathinal R.J."/>
            <person name="Kumar S."/>
            <person name="Kwok R."/>
            <person name="Lander E."/>
            <person name="Langley C.H."/>
            <person name="Lapoint R."/>
            <person name="Lazzaro B.P."/>
            <person name="Lee S.J."/>
            <person name="Levesque L."/>
            <person name="Li R."/>
            <person name="Lin C.F."/>
            <person name="Lin M.F."/>
            <person name="Lindblad-Toh K."/>
            <person name="Llopart A."/>
            <person name="Long M."/>
            <person name="Low L."/>
            <person name="Lozovsky E."/>
            <person name="Lu J."/>
            <person name="Luo M."/>
            <person name="Machado C.A."/>
            <person name="Makalowski W."/>
            <person name="Marzo M."/>
            <person name="Matsuda M."/>
            <person name="Matzkin L."/>
            <person name="McAllister B."/>
            <person name="McBride C.S."/>
            <person name="McKernan B."/>
            <person name="McKernan K."/>
            <person name="Mendez-Lago M."/>
            <person name="Minx P."/>
            <person name="Mollenhauer M.U."/>
            <person name="Montooth K."/>
            <person name="Mount S.M."/>
            <person name="Mu X."/>
            <person name="Myers E."/>
            <person name="Negre B."/>
            <person name="Newfeld S."/>
            <person name="Nielsen R."/>
            <person name="Noor M.A."/>
            <person name="O'Grady P."/>
            <person name="Pachter L."/>
            <person name="Papaceit M."/>
            <person name="Parisi M.J."/>
            <person name="Parisi M."/>
            <person name="Parts L."/>
            <person name="Pedersen J.S."/>
            <person name="Pesole G."/>
            <person name="Phillippy A.M."/>
            <person name="Ponting C.P."/>
            <person name="Pop M."/>
            <person name="Porcelli D."/>
            <person name="Powell J.R."/>
            <person name="Prohaska S."/>
            <person name="Pruitt K."/>
            <person name="Puig M."/>
            <person name="Quesneville H."/>
            <person name="Ram K.R."/>
            <person name="Rand D."/>
            <person name="Rasmussen M.D."/>
            <person name="Reed L.K."/>
            <person name="Reenan R."/>
            <person name="Reily A."/>
            <person name="Remington K.A."/>
            <person name="Rieger T.T."/>
            <person name="Ritchie M.G."/>
            <person name="Robin C."/>
            <person name="Rogers Y.H."/>
            <person name="Rohde C."/>
            <person name="Rozas J."/>
            <person name="Rubenfield M.J."/>
            <person name="Ruiz A."/>
            <person name="Russo S."/>
            <person name="Salzberg S.L."/>
            <person name="Sanchez-Gracia A."/>
            <person name="Saranga D.J."/>
            <person name="Sato H."/>
            <person name="Schaeffer S.W."/>
            <person name="Schatz M.C."/>
            <person name="Schlenke T."/>
            <person name="Schwartz R."/>
            <person name="Segarra C."/>
            <person name="Singh R.S."/>
            <person name="Sirot L."/>
            <person name="Sirota M."/>
            <person name="Sisneros N.B."/>
            <person name="Smith C.D."/>
            <person name="Smith T.F."/>
            <person name="Spieth J."/>
            <person name="Stage D.E."/>
            <person name="Stark A."/>
            <person name="Stephan W."/>
            <person name="Strausberg R.L."/>
            <person name="Strempel S."/>
            <person name="Sturgill D."/>
            <person name="Sutton G."/>
            <person name="Sutton G.G."/>
            <person name="Tao W."/>
            <person name="Teichmann S."/>
            <person name="Tobari Y.N."/>
            <person name="Tomimura Y."/>
            <person name="Tsolas J.M."/>
            <person name="Valente V.L."/>
            <person name="Venter E."/>
            <person name="Venter J.C."/>
            <person name="Vicario S."/>
            <person name="Vieira F.G."/>
            <person name="Vilella A.J."/>
            <person name="Villasante A."/>
            <person name="Walenz B."/>
            <person name="Wang J."/>
            <person name="Wasserman M."/>
            <person name="Watts T."/>
            <person name="Wilson D."/>
            <person name="Wilson R.K."/>
            <person name="Wing R.A."/>
            <person name="Wolfner M.F."/>
            <person name="Wong A."/>
            <person name="Wong G.K."/>
            <person name="Wu C.I."/>
            <person name="Wu G."/>
            <person name="Yamamoto D."/>
            <person name="Yang H.P."/>
            <person name="Yang S.P."/>
            <person name="Yorke J.A."/>
            <person name="Yoshida K."/>
            <person name="Zdobnov E."/>
            <person name="Zhang P."/>
            <person name="Zhang Y."/>
            <person name="Zimin A.V."/>
            <person name="Baldwin J."/>
            <person name="Abdouelleil A."/>
            <person name="Abdulkadir J."/>
            <person name="Abebe A."/>
            <person name="Abera B."/>
            <person name="Abreu J."/>
            <person name="Acer S.C."/>
            <person name="Aftuck L."/>
            <person name="Alexander A."/>
            <person name="An P."/>
            <person name="Anderson E."/>
            <person name="Anderson S."/>
            <person name="Arachi H."/>
            <person name="Azer M."/>
            <person name="Bachantsang P."/>
            <person name="Barry A."/>
            <person name="Bayul T."/>
            <person name="Berlin A."/>
            <person name="Bessette D."/>
            <person name="Bloom T."/>
            <person name="Blye J."/>
            <person name="Boguslavskiy L."/>
            <person name="Bonnet C."/>
            <person name="Boukhgalter B."/>
            <person name="Bourzgui I."/>
            <person name="Brown A."/>
            <person name="Cahill P."/>
            <person name="Channer S."/>
            <person name="Cheshatsang Y."/>
            <person name="Chuda L."/>
            <person name="Citroen M."/>
            <person name="Collymore A."/>
            <person name="Cooke P."/>
            <person name="Costello M."/>
            <person name="D'Aco K."/>
            <person name="Daza R."/>
            <person name="De Haan G."/>
            <person name="DeGray S."/>
            <person name="DeMaso C."/>
            <person name="Dhargay N."/>
            <person name="Dooley K."/>
            <person name="Dooley E."/>
            <person name="Doricent M."/>
            <person name="Dorje P."/>
            <person name="Dorjee K."/>
            <person name="Dupes A."/>
            <person name="Elong R."/>
            <person name="Falk J."/>
            <person name="Farina A."/>
            <person name="Faro S."/>
            <person name="Ferguson D."/>
            <person name="Fisher S."/>
            <person name="Foley C.D."/>
            <person name="Franke A."/>
            <person name="Friedrich D."/>
            <person name="Gadbois L."/>
            <person name="Gearin G."/>
            <person name="Gearin C.R."/>
            <person name="Giannoukos G."/>
            <person name="Goode T."/>
            <person name="Graham J."/>
            <person name="Grandbois E."/>
            <person name="Grewal S."/>
            <person name="Gyaltsen K."/>
            <person name="Hafez N."/>
            <person name="Hagos B."/>
            <person name="Hall J."/>
            <person name="Henson C."/>
            <person name="Hollinger A."/>
            <person name="Honan T."/>
            <person name="Huard M.D."/>
            <person name="Hughes L."/>
            <person name="Hurhula B."/>
            <person name="Husby M.E."/>
            <person name="Kamat A."/>
            <person name="Kanga B."/>
            <person name="Kashin S."/>
            <person name="Khazanovich D."/>
            <person name="Kisner P."/>
            <person name="Lance K."/>
            <person name="Lara M."/>
            <person name="Lee W."/>
            <person name="Lennon N."/>
            <person name="Letendre F."/>
            <person name="LeVine R."/>
            <person name="Lipovsky A."/>
            <person name="Liu X."/>
            <person name="Liu J."/>
            <person name="Liu S."/>
            <person name="Lokyitsang T."/>
            <person name="Lokyitsang Y."/>
            <person name="Lubonja R."/>
            <person name="Lui A."/>
            <person name="MacDonald P."/>
            <person name="Magnisalis V."/>
            <person name="Maru K."/>
            <person name="Matthews C."/>
            <person name="McCusker W."/>
            <person name="McDonough S."/>
            <person name="Mehta T."/>
            <person name="Meldrim J."/>
            <person name="Meneus L."/>
            <person name="Mihai O."/>
            <person name="Mihalev A."/>
            <person name="Mihova T."/>
            <person name="Mittelman R."/>
            <person name="Mlenga V."/>
            <person name="Montmayeur A."/>
            <person name="Mulrain L."/>
            <person name="Navidi A."/>
            <person name="Naylor J."/>
            <person name="Negash T."/>
            <person name="Nguyen T."/>
            <person name="Nguyen N."/>
            <person name="Nicol R."/>
            <person name="Norbu C."/>
            <person name="Norbu N."/>
            <person name="Novod N."/>
            <person name="O'Neill B."/>
            <person name="Osman S."/>
            <person name="Markiewicz E."/>
            <person name="Oyono O.L."/>
            <person name="Patti C."/>
            <person name="Phunkhang P."/>
            <person name="Pierre F."/>
            <person name="Priest M."/>
            <person name="Raghuraman S."/>
            <person name="Rege F."/>
            <person name="Reyes R."/>
            <person name="Rise C."/>
            <person name="Rogov P."/>
            <person name="Ross K."/>
            <person name="Ryan E."/>
            <person name="Settipalli S."/>
            <person name="Shea T."/>
            <person name="Sherpa N."/>
            <person name="Shi L."/>
            <person name="Shih D."/>
            <person name="Sparrow T."/>
            <person name="Spaulding J."/>
            <person name="Stalker J."/>
            <person name="Stange-Thomann N."/>
            <person name="Stavropoulos S."/>
            <person name="Stone C."/>
            <person name="Strader C."/>
            <person name="Tesfaye S."/>
            <person name="Thomson T."/>
            <person name="Thoulutsang Y."/>
            <person name="Thoulutsang D."/>
            <person name="Topham K."/>
            <person name="Topping I."/>
            <person name="Tsamla T."/>
            <person name="Vassiliev H."/>
            <person name="Vo A."/>
            <person name="Wangchuk T."/>
            <person name="Wangdi T."/>
            <person name="Weiand M."/>
            <person name="Wilkinson J."/>
            <person name="Wilson A."/>
            <person name="Yadav S."/>
            <person name="Young G."/>
            <person name="Yu Q."/>
            <person name="Zembek L."/>
            <person name="Zhong D."/>
            <person name="Zimmer A."/>
            <person name="Zwirko Z."/>
            <person name="Jaffe D.B."/>
            <person name="Alvarez P."/>
            <person name="Brockman W."/>
            <person name="Butler J."/>
            <person name="Chin C."/>
            <person name="Gnerre S."/>
            <person name="Grabherr M."/>
            <person name="Kleber M."/>
            <person name="Mauceli E."/>
            <person name="MacCallum I."/>
        </authorList>
    </citation>
    <scope>NUCLEOTIDE SEQUENCE [LARGE SCALE GENOMIC DNA]</scope>
    <source>
        <strain evidence="3">Tucson 14030-0811.24</strain>
    </source>
</reference>
<name>A0A0Q9X6V8_DROWI</name>
<gene>
    <name evidence="2" type="primary">Dwil\GK15417</name>
    <name evidence="2" type="ORF">Dwil_GK15417</name>
</gene>
<dbReference type="InParanoid" id="A0A0Q9X6V8"/>
<dbReference type="Proteomes" id="UP000007798">
    <property type="component" value="Unassembled WGS sequence"/>
</dbReference>
<accession>A0A0Q9X6V8</accession>
<evidence type="ECO:0000313" key="3">
    <source>
        <dbReference type="Proteomes" id="UP000007798"/>
    </source>
</evidence>
<dbReference type="SMR" id="A0A0Q9X6V8"/>
<feature type="region of interest" description="Disordered" evidence="1">
    <location>
        <begin position="1"/>
        <end position="122"/>
    </location>
</feature>
<dbReference type="Gene3D" id="3.30.572.10">
    <property type="entry name" value="Thymidylate synthase/dCMP hydroxymethylase domain"/>
    <property type="match status" value="1"/>
</dbReference>
<dbReference type="KEGG" id="dwi:6653022"/>
<sequence length="322" mass="36615">MEKEQAQAQEVVTAPEDNTTTDNNATSKDNMTTDNNATSKDNTTTDDNTTSKDNMTTDNNATSKDNTTTDDNTTSKDNMTIDDNATSKDNTTTDDNATSKDNTTSDNIRVPKNNTDPNGNNLIDATSTQAIESYLTSALKNLRKENKRLAEQYRELQKSYDLKMLDKLKNLNKINLKTRSNIIPFLKRIQVRQLTVLHQMRWMIDNETQIARAYDKHCKTAIDIAEKQHDVEKAQGYDEFTNMSSDQLAEVIKSCKEKIYLNEAEAKRLTLQMEAEEEQHKAELITLRNSINSVEVVLRETSEICQELQFEKTLRDQGNIPI</sequence>
<dbReference type="InterPro" id="IPR036926">
    <property type="entry name" value="Thymidate_synth/dCMP_Mease_sf"/>
</dbReference>
<dbReference type="STRING" id="7260.A0A0Q9X6V8"/>
<feature type="compositionally biased region" description="Low complexity" evidence="1">
    <location>
        <begin position="32"/>
        <end position="78"/>
    </location>
</feature>
<feature type="compositionally biased region" description="Polar residues" evidence="1">
    <location>
        <begin position="1"/>
        <end position="30"/>
    </location>
</feature>
<protein>
    <submittedName>
        <fullName evidence="2">Uncharacterized protein</fullName>
    </submittedName>
</protein>
<proteinExistence type="predicted"/>
<evidence type="ECO:0000256" key="1">
    <source>
        <dbReference type="SAM" id="MobiDB-lite"/>
    </source>
</evidence>
<organism evidence="2 3">
    <name type="scientific">Drosophila willistoni</name>
    <name type="common">Fruit fly</name>
    <dbReference type="NCBI Taxonomy" id="7260"/>
    <lineage>
        <taxon>Eukaryota</taxon>
        <taxon>Metazoa</taxon>
        <taxon>Ecdysozoa</taxon>
        <taxon>Arthropoda</taxon>
        <taxon>Hexapoda</taxon>
        <taxon>Insecta</taxon>
        <taxon>Pterygota</taxon>
        <taxon>Neoptera</taxon>
        <taxon>Endopterygota</taxon>
        <taxon>Diptera</taxon>
        <taxon>Brachycera</taxon>
        <taxon>Muscomorpha</taxon>
        <taxon>Ephydroidea</taxon>
        <taxon>Drosophilidae</taxon>
        <taxon>Drosophila</taxon>
        <taxon>Sophophora</taxon>
    </lineage>
</organism>
<feature type="compositionally biased region" description="Polar residues" evidence="1">
    <location>
        <begin position="81"/>
        <end position="122"/>
    </location>
</feature>
<dbReference type="EMBL" id="CH964291">
    <property type="protein sequence ID" value="KRG00375.1"/>
    <property type="molecule type" value="Genomic_DNA"/>
</dbReference>
<keyword evidence="3" id="KW-1185">Reference proteome</keyword>
<evidence type="ECO:0000313" key="2">
    <source>
        <dbReference type="EMBL" id="KRG00375.1"/>
    </source>
</evidence>
<dbReference type="FunCoup" id="A0A0Q9X6V8">
    <property type="interactions" value="8"/>
</dbReference>